<dbReference type="Gene3D" id="3.40.50.720">
    <property type="entry name" value="NAD(P)-binding Rossmann-like Domain"/>
    <property type="match status" value="1"/>
</dbReference>
<dbReference type="InterPro" id="IPR029154">
    <property type="entry name" value="HIBADH-like_NADP-bd"/>
</dbReference>
<dbReference type="Pfam" id="PF14833">
    <property type="entry name" value="NAD_binding_11"/>
    <property type="match status" value="1"/>
</dbReference>
<dbReference type="SUPFAM" id="SSF51735">
    <property type="entry name" value="NAD(P)-binding Rossmann-fold domains"/>
    <property type="match status" value="1"/>
</dbReference>
<dbReference type="SMR" id="A2SP40"/>
<dbReference type="PIRSF" id="PIRSF000103">
    <property type="entry name" value="HIBADH"/>
    <property type="match status" value="1"/>
</dbReference>
<proteinExistence type="predicted"/>
<evidence type="ECO:0000259" key="5">
    <source>
        <dbReference type="Pfam" id="PF14833"/>
    </source>
</evidence>
<evidence type="ECO:0000256" key="3">
    <source>
        <dbReference type="PIRSR" id="PIRSR000103-1"/>
    </source>
</evidence>
<dbReference type="EC" id="1.1.1.31" evidence="6"/>
<dbReference type="InterPro" id="IPR008927">
    <property type="entry name" value="6-PGluconate_DH-like_C_sf"/>
</dbReference>
<dbReference type="RefSeq" id="WP_011831880.1">
    <property type="nucleotide sequence ID" value="NC_008826.1"/>
</dbReference>
<geneLocation type="plasmid" evidence="6 7">
    <name>RPME01</name>
</geneLocation>
<feature type="active site" evidence="3">
    <location>
        <position position="171"/>
    </location>
</feature>
<accession>A2SP40</accession>
<dbReference type="GO" id="GO:0051287">
    <property type="term" value="F:NAD binding"/>
    <property type="evidence" value="ECO:0007669"/>
    <property type="project" value="InterPro"/>
</dbReference>
<reference evidence="6 7" key="1">
    <citation type="journal article" date="2007" name="J. Bacteriol.">
        <title>Whole-genome analysis of the methyl tert-butyl ether-degrading beta-proteobacterium Methylibium petroleiphilum PM1.</title>
        <authorList>
            <person name="Kane S.R."/>
            <person name="Chakicherla A.Y."/>
            <person name="Chain P.S.G."/>
            <person name="Schmidt R."/>
            <person name="Shin M.W."/>
            <person name="Legler T.C."/>
            <person name="Scow K.M."/>
            <person name="Larimer F.W."/>
            <person name="Lucas S.M."/>
            <person name="Richardson P.M."/>
            <person name="Hristova K.R."/>
        </authorList>
    </citation>
    <scope>NUCLEOTIDE SEQUENCE [LARGE SCALE GENOMIC DNA]</scope>
    <source>
        <strain evidence="7">ATCC BAA-1232 / LMG 22953 / PM1</strain>
        <plasmid evidence="6 7">RPME01</plasmid>
    </source>
</reference>
<dbReference type="GO" id="GO:0050661">
    <property type="term" value="F:NADP binding"/>
    <property type="evidence" value="ECO:0007669"/>
    <property type="project" value="InterPro"/>
</dbReference>
<protein>
    <submittedName>
        <fullName evidence="6">3-hydroxyisobutyrate dehydrogenase</fullName>
        <ecNumber evidence="6">1.1.1.31</ecNumber>
    </submittedName>
</protein>
<dbReference type="KEGG" id="mpt:Mpe_B0561"/>
<evidence type="ECO:0000256" key="2">
    <source>
        <dbReference type="ARBA" id="ARBA00023027"/>
    </source>
</evidence>
<dbReference type="Gene3D" id="1.10.1040.10">
    <property type="entry name" value="N-(1-d-carboxylethyl)-l-norvaline Dehydrogenase, domain 2"/>
    <property type="match status" value="1"/>
</dbReference>
<evidence type="ECO:0000313" key="7">
    <source>
        <dbReference type="Proteomes" id="UP000000366"/>
    </source>
</evidence>
<name>A2SP40_METPP</name>
<dbReference type="PANTHER" id="PTHR22981">
    <property type="entry name" value="3-HYDROXYISOBUTYRATE DEHYDROGENASE-RELATED"/>
    <property type="match status" value="1"/>
</dbReference>
<gene>
    <name evidence="6" type="ordered locus">Mpe_B0561</name>
</gene>
<dbReference type="Pfam" id="PF03446">
    <property type="entry name" value="NAD_binding_2"/>
    <property type="match status" value="1"/>
</dbReference>
<evidence type="ECO:0000256" key="1">
    <source>
        <dbReference type="ARBA" id="ARBA00023002"/>
    </source>
</evidence>
<dbReference type="PANTHER" id="PTHR22981:SF7">
    <property type="entry name" value="3-HYDROXYISOBUTYRATE DEHYDROGENASE, MITOCHONDRIAL"/>
    <property type="match status" value="1"/>
</dbReference>
<dbReference type="InterPro" id="IPR036291">
    <property type="entry name" value="NAD(P)-bd_dom_sf"/>
</dbReference>
<keyword evidence="1 6" id="KW-0560">Oxidoreductase</keyword>
<dbReference type="InterPro" id="IPR006115">
    <property type="entry name" value="6PGDH_NADP-bd"/>
</dbReference>
<dbReference type="InterPro" id="IPR013328">
    <property type="entry name" value="6PGD_dom2"/>
</dbReference>
<dbReference type="SUPFAM" id="SSF48179">
    <property type="entry name" value="6-phosphogluconate dehydrogenase C-terminal domain-like"/>
    <property type="match status" value="1"/>
</dbReference>
<sequence>MKEIGLIGLGNIGGGMCRRLLDRGIGVVGFDLSPAATKAAAEHGARIEVSPAAVAQQVDVVVTSLPNPPIVRDVYLGKQGLVAQARPGSTLIETSTIDPNTIREVAQAATKSGIRILDIALSGEPPQAVLGELVFQVGGPDELIDQHLELLQVLAKKINRTGGIGTAKTVKLVNNLMSLGNVAVAAEAFVLGVKCGMEPKRLYEILSVSGGRSAHFISGFQKVIEGDYGASFKTSLALKDINLILDLANEEHYAARLAPVIASLYRDAVGRGLGEENFTSVVKGYEATAGIRVAESG</sequence>
<feature type="domain" description="3-hydroxyisobutyrate dehydrogenase-like NAD-binding" evidence="5">
    <location>
        <begin position="165"/>
        <end position="283"/>
    </location>
</feature>
<dbReference type="GO" id="GO:0008442">
    <property type="term" value="F:3-hydroxyisobutyrate dehydrogenase activity"/>
    <property type="evidence" value="ECO:0007669"/>
    <property type="project" value="UniProtKB-EC"/>
</dbReference>
<dbReference type="InterPro" id="IPR015815">
    <property type="entry name" value="HIBADH-related"/>
</dbReference>
<dbReference type="HOGENOM" id="CLU_035117_1_1_4"/>
<dbReference type="EMBL" id="CP000556">
    <property type="protein sequence ID" value="ABM97329.1"/>
    <property type="molecule type" value="Genomic_DNA"/>
</dbReference>
<feature type="domain" description="6-phosphogluconate dehydrogenase NADP-binding" evidence="4">
    <location>
        <begin position="3"/>
        <end position="159"/>
    </location>
</feature>
<dbReference type="Proteomes" id="UP000000366">
    <property type="component" value="Plasmid RPME01"/>
</dbReference>
<keyword evidence="7" id="KW-1185">Reference proteome</keyword>
<dbReference type="eggNOG" id="COG2084">
    <property type="taxonomic scope" value="Bacteria"/>
</dbReference>
<evidence type="ECO:0000313" key="6">
    <source>
        <dbReference type="EMBL" id="ABM97329.1"/>
    </source>
</evidence>
<organism evidence="6 7">
    <name type="scientific">Methylibium petroleiphilum (strain ATCC BAA-1232 / LMG 22953 / PM1)</name>
    <dbReference type="NCBI Taxonomy" id="420662"/>
    <lineage>
        <taxon>Bacteria</taxon>
        <taxon>Pseudomonadati</taxon>
        <taxon>Pseudomonadota</taxon>
        <taxon>Betaproteobacteria</taxon>
        <taxon>Burkholderiales</taxon>
        <taxon>Sphaerotilaceae</taxon>
        <taxon>Methylibium</taxon>
    </lineage>
</organism>
<dbReference type="AlphaFoldDB" id="A2SP40"/>
<keyword evidence="2" id="KW-0520">NAD</keyword>
<keyword evidence="6" id="KW-0614">Plasmid</keyword>
<evidence type="ECO:0000259" key="4">
    <source>
        <dbReference type="Pfam" id="PF03446"/>
    </source>
</evidence>